<comment type="caution">
    <text evidence="1">The sequence shown here is derived from an EMBL/GenBank/DDBJ whole genome shotgun (WGS) entry which is preliminary data.</text>
</comment>
<name>A0ACC2XJ24_9TREE</name>
<reference evidence="1" key="1">
    <citation type="submission" date="2023-04" db="EMBL/GenBank/DDBJ databases">
        <title>Draft Genome sequencing of Naganishia species isolated from polar environments using Oxford Nanopore Technology.</title>
        <authorList>
            <person name="Leo P."/>
            <person name="Venkateswaran K."/>
        </authorList>
    </citation>
    <scope>NUCLEOTIDE SEQUENCE</scope>
    <source>
        <strain evidence="1">MNA-CCFEE 5425</strain>
    </source>
</reference>
<gene>
    <name evidence="1" type="ORF">QFC22_000790</name>
</gene>
<evidence type="ECO:0000313" key="1">
    <source>
        <dbReference type="EMBL" id="KAJ9123998.1"/>
    </source>
</evidence>
<organism evidence="1 2">
    <name type="scientific">Naganishia vaughanmartiniae</name>
    <dbReference type="NCBI Taxonomy" id="1424756"/>
    <lineage>
        <taxon>Eukaryota</taxon>
        <taxon>Fungi</taxon>
        <taxon>Dikarya</taxon>
        <taxon>Basidiomycota</taxon>
        <taxon>Agaricomycotina</taxon>
        <taxon>Tremellomycetes</taxon>
        <taxon>Filobasidiales</taxon>
        <taxon>Filobasidiaceae</taxon>
        <taxon>Naganishia</taxon>
    </lineage>
</organism>
<dbReference type="Proteomes" id="UP001243375">
    <property type="component" value="Unassembled WGS sequence"/>
</dbReference>
<keyword evidence="2" id="KW-1185">Reference proteome</keyword>
<sequence>MSRPGTTLSSRNPAGSVEVIPPHTIVYGKDSVRRTAQGDGIVQERAYKLKHLEYLRDVLPK</sequence>
<proteinExistence type="predicted"/>
<protein>
    <submittedName>
        <fullName evidence="1">Uncharacterized protein</fullName>
    </submittedName>
</protein>
<evidence type="ECO:0000313" key="2">
    <source>
        <dbReference type="Proteomes" id="UP001243375"/>
    </source>
</evidence>
<accession>A0ACC2XJ24</accession>
<dbReference type="EMBL" id="JASBWU010000002">
    <property type="protein sequence ID" value="KAJ9123998.1"/>
    <property type="molecule type" value="Genomic_DNA"/>
</dbReference>